<evidence type="ECO:0000256" key="3">
    <source>
        <dbReference type="ARBA" id="ARBA00022516"/>
    </source>
</evidence>
<keyword evidence="14" id="KW-1185">Reference proteome</keyword>
<keyword evidence="7" id="KW-0521">NADP</keyword>
<evidence type="ECO:0000256" key="6">
    <source>
        <dbReference type="ARBA" id="ARBA00022832"/>
    </source>
</evidence>
<dbReference type="Gene3D" id="3.40.50.1820">
    <property type="entry name" value="alpha/beta hydrolase"/>
    <property type="match status" value="1"/>
</dbReference>
<reference evidence="13" key="1">
    <citation type="submission" date="2020-11" db="EMBL/GenBank/DDBJ databases">
        <authorList>
            <person name="Tran Van P."/>
        </authorList>
    </citation>
    <scope>NUCLEOTIDE SEQUENCE</scope>
</reference>
<keyword evidence="3" id="KW-0444">Lipid biosynthesis</keyword>
<evidence type="ECO:0000256" key="9">
    <source>
        <dbReference type="ARBA" id="ARBA00023098"/>
    </source>
</evidence>
<dbReference type="Pfam" id="PF00550">
    <property type="entry name" value="PP-binding"/>
    <property type="match status" value="1"/>
</dbReference>
<dbReference type="Gene3D" id="3.40.50.720">
    <property type="entry name" value="NAD(P)-binding Rossmann-like Domain"/>
    <property type="match status" value="1"/>
</dbReference>
<keyword evidence="11" id="KW-0511">Multifunctional enzyme</keyword>
<keyword evidence="2" id="KW-0596">Phosphopantetheine</keyword>
<dbReference type="EMBL" id="OC857591">
    <property type="protein sequence ID" value="CAD7625372.1"/>
    <property type="molecule type" value="Genomic_DNA"/>
</dbReference>
<feature type="domain" description="Carrier" evidence="12">
    <location>
        <begin position="1442"/>
        <end position="1519"/>
    </location>
</feature>
<dbReference type="InterPro" id="IPR009081">
    <property type="entry name" value="PP-bd_ACP"/>
</dbReference>
<dbReference type="Gene3D" id="1.10.1200.10">
    <property type="entry name" value="ACP-like"/>
    <property type="match status" value="1"/>
</dbReference>
<keyword evidence="9" id="KW-0443">Lipid metabolism</keyword>
<dbReference type="GO" id="GO:0004312">
    <property type="term" value="F:fatty acid synthase activity"/>
    <property type="evidence" value="ECO:0007669"/>
    <property type="project" value="TreeGrafter"/>
</dbReference>
<dbReference type="InterPro" id="IPR042104">
    <property type="entry name" value="PKS_dehydratase_sf"/>
</dbReference>
<dbReference type="SUPFAM" id="SSF47336">
    <property type="entry name" value="ACP-like"/>
    <property type="match status" value="1"/>
</dbReference>
<dbReference type="Pfam" id="PF00975">
    <property type="entry name" value="Thioesterase"/>
    <property type="match status" value="1"/>
</dbReference>
<dbReference type="EC" id="3.1.2.14" evidence="1"/>
<evidence type="ECO:0000256" key="7">
    <source>
        <dbReference type="ARBA" id="ARBA00022857"/>
    </source>
</evidence>
<evidence type="ECO:0000256" key="10">
    <source>
        <dbReference type="ARBA" id="ARBA00023160"/>
    </source>
</evidence>
<dbReference type="Pfam" id="PF08659">
    <property type="entry name" value="KR"/>
    <property type="match status" value="1"/>
</dbReference>
<dbReference type="Gene3D" id="3.90.180.10">
    <property type="entry name" value="Medium-chain alcohol dehydrogenases, catalytic domain"/>
    <property type="match status" value="1"/>
</dbReference>
<dbReference type="SMART" id="SM00829">
    <property type="entry name" value="PKS_ER"/>
    <property type="match status" value="1"/>
</dbReference>
<dbReference type="InterPro" id="IPR020843">
    <property type="entry name" value="ER"/>
</dbReference>
<dbReference type="FunFam" id="3.40.50.720:FF:000209">
    <property type="entry name" value="Polyketide synthase Pks12"/>
    <property type="match status" value="1"/>
</dbReference>
<accession>A0A7R9KLQ7</accession>
<gene>
    <name evidence="13" type="ORF">OSB1V03_LOCUS5807</name>
</gene>
<dbReference type="InterPro" id="IPR013968">
    <property type="entry name" value="PKS_KR"/>
</dbReference>
<dbReference type="InterPro" id="IPR020806">
    <property type="entry name" value="PKS_PP-bd"/>
</dbReference>
<dbReference type="InterPro" id="IPR049391">
    <property type="entry name" value="FAS_pseudo-KR"/>
</dbReference>
<proteinExistence type="predicted"/>
<evidence type="ECO:0000256" key="1">
    <source>
        <dbReference type="ARBA" id="ARBA00012480"/>
    </source>
</evidence>
<dbReference type="GO" id="GO:0016297">
    <property type="term" value="F:fatty acyl-[ACP] hydrolase activity"/>
    <property type="evidence" value="ECO:0007669"/>
    <property type="project" value="UniProtKB-EC"/>
</dbReference>
<dbReference type="Pfam" id="PF13602">
    <property type="entry name" value="ADH_zinc_N_2"/>
    <property type="match status" value="1"/>
</dbReference>
<evidence type="ECO:0000256" key="4">
    <source>
        <dbReference type="ARBA" id="ARBA00022553"/>
    </source>
</evidence>
<dbReference type="InterPro" id="IPR057326">
    <property type="entry name" value="KR_dom"/>
</dbReference>
<protein>
    <recommendedName>
        <fullName evidence="1">oleoyl-[acyl-carrier-protein] hydrolase</fullName>
        <ecNumber evidence="1">3.1.2.14</ecNumber>
    </recommendedName>
</protein>
<sequence length="1830" mass="207289">MHEILFNKDIYKELRIRGYDYGPKFQGLIEARGDGRRGKAKWTGHWVSFVDSVCHLALVALPIRTLFIPIGFQSIRCDPNVLFEAIEQVKKAKEETTELNEEKPEFFYFRENAKIKALDEINLEDDIKGTEIIGEIRPDMDESETKEADFMVKQQIKAAMVGGEDKMASEILGISNIGLEADNADDENISILPVSFDLNFRSIVTKGLEIKGFIPVNVPRRPGQQGLTLERHEFISHFEDMAIESPFKDNLMEYISVCCSLAEKVSQITPNISKPVLNGYKLADESLVKKYTEVPADDWKVMKVLKELIDLKVDSNLNIIDEQKKDPNLDNAVKEILQKKENNISTDLIDSVASNERFIRPFVDLVLENSSDRTQIKVLEMSPNRSLMAHRLIQKFKDSCIGLINVDYMVANPSPTAIPEEAKALNLKTLEWDLNTNQFIKDINSLDLLVYRMTNKVTNSWKLENQIQDMNDALKYNGFLFVTGRSKLTPPETTVYELLGQNPSDDLLAAKEMDRGQRDTPEEGEQYIDRFDRFCGQTEIKVLEMSPNRSLMAHRLIEKFKDSCIGIINVDYMVANPSPTAIPEEAKALNLKTLEWDLNTNQFIKDINSLDLLVYRMTNKVTNSWKLENQIQDMNDALKYNGFLFVTGRSKLTPPETTVYELLGQNPSDDLLAAKEMDRFIELAEASGLKLVGRKSDSYTTSIAVFRKLTTERRDELIVNIPNGNYEDWVESLKTVLATNKDSEEPQNIWLVANDSTCNGVIGLLNCLRLEPGGSYIRCLFDYDQKLSKDIDFTKSPFKEIKELDLVCNIYKGGKWGAQRHILLPEEQETIDTEHAYLNVVTRGDMSSLKWFDAHHKYFPNLPDSEKKEQEVLCNVYYSALNFKDVVLVSGKIQPGPEGALFDCIIGLEFAGRRSDTGQRVMGMVPFKGIATTLLTYKDYLWDIPDHWSIEDAATVPVVYVTAYYALIMRGSLVEGESVLIHSGAGGVGQAAIFICQSMGCDVFVTVGNDEKRDFMKRKFNIPDDHIGNSHDVTFERQFMTVTKGKGIDVVLNSLTEDKLQASLRCLAPNGRFLEIGKYDMQMNKSLGLFAFLNNISFHGVGLDCIFREGPSSKKLKAFMKEMTRLLNEGIKNNVVKPIEKTVFGVKEAEQAFRYMTTGKHVGKVLIKIRDEEEEKIVVTPKTLVVKATTRTWFHPSKTYIIVGGLGGFGLELAYWTVLRGAKKLVLTSRTGVKNAYQKLYLKRFKEFGRLIEDYKIDLTVSTNNLTTLEGTHRLIDEANAKGAVGGVFNLALVLKDGFIENQTADTFKQCCEPKLEGLHHLDEVTRAECPQLDYFVAFSSLTAGRGNSGQSNYGYANSGMERICEVRRAQGLPGLCIQWGPIGDVGIVAEQLLASEEKADMMKLFAGILLQRISSCLDVLDRFMQSPHPVLASTVKADLEHQSGASEDEVLQQLCNHLGIDKRPNDETLGDVGLDSMAAVEIQQRLERDYDISLALSDIKKITVGELKEFRDGKKDSLKQYAADIKKARSNLSQIRFDIPNEQTTLLNDVKIGKPVFFLPPIEGIFESLRTLAKELDRPVVALNWMKAMQELKDIKKVALYYKEKLRQLAPEGNYDIVGHSFGAVIGIQMCRKKVDIKSLTLLDPFDPTGLQNHDWNIDERFEMVFTYLKAYIPERIINQIQKDVMEIKGEQARITKLIELMKHYGGKHLHGKDVDDIIRGSFERADMVIKFKKRNIEKMKTLSQTHSTKVVKKKLKQVTTDVSLIKLLKKEEHFQVIQETVLNSYGFRREDFLGRFDIFTVLGSEADFLSTHLPKVTEIISNKIDNRS</sequence>
<dbReference type="OrthoDB" id="6503696at2759"/>
<dbReference type="InterPro" id="IPR029063">
    <property type="entry name" value="SAM-dependent_MTases_sf"/>
</dbReference>
<dbReference type="SUPFAM" id="SSF53474">
    <property type="entry name" value="alpha/beta-Hydrolases"/>
    <property type="match status" value="1"/>
</dbReference>
<dbReference type="Proteomes" id="UP000759131">
    <property type="component" value="Unassembled WGS sequence"/>
</dbReference>
<evidence type="ECO:0000256" key="8">
    <source>
        <dbReference type="ARBA" id="ARBA00023002"/>
    </source>
</evidence>
<keyword evidence="6" id="KW-0276">Fatty acid metabolism</keyword>
<evidence type="ECO:0000256" key="5">
    <source>
        <dbReference type="ARBA" id="ARBA00022679"/>
    </source>
</evidence>
<dbReference type="GO" id="GO:0031177">
    <property type="term" value="F:phosphopantetheine binding"/>
    <property type="evidence" value="ECO:0007669"/>
    <property type="project" value="InterPro"/>
</dbReference>
<keyword evidence="10" id="KW-0275">Fatty acid biosynthesis</keyword>
<dbReference type="EMBL" id="CAJPIZ010003016">
    <property type="protein sequence ID" value="CAG2105802.1"/>
    <property type="molecule type" value="Genomic_DNA"/>
</dbReference>
<evidence type="ECO:0000259" key="12">
    <source>
        <dbReference type="PROSITE" id="PS50075"/>
    </source>
</evidence>
<dbReference type="CDD" id="cd05195">
    <property type="entry name" value="enoyl_red"/>
    <property type="match status" value="1"/>
</dbReference>
<dbReference type="InterPro" id="IPR001031">
    <property type="entry name" value="Thioesterase"/>
</dbReference>
<dbReference type="Gene3D" id="3.10.129.110">
    <property type="entry name" value="Polyketide synthase dehydratase"/>
    <property type="match status" value="1"/>
</dbReference>
<evidence type="ECO:0000256" key="11">
    <source>
        <dbReference type="ARBA" id="ARBA00023268"/>
    </source>
</evidence>
<dbReference type="GO" id="GO:0016491">
    <property type="term" value="F:oxidoreductase activity"/>
    <property type="evidence" value="ECO:0007669"/>
    <property type="project" value="UniProtKB-KW"/>
</dbReference>
<dbReference type="PROSITE" id="PS50075">
    <property type="entry name" value="CARRIER"/>
    <property type="match status" value="1"/>
</dbReference>
<evidence type="ECO:0000313" key="14">
    <source>
        <dbReference type="Proteomes" id="UP000759131"/>
    </source>
</evidence>
<dbReference type="GO" id="GO:0006633">
    <property type="term" value="P:fatty acid biosynthetic process"/>
    <property type="evidence" value="ECO:0007669"/>
    <property type="project" value="UniProtKB-KW"/>
</dbReference>
<dbReference type="SMART" id="SM00823">
    <property type="entry name" value="PKS_PP"/>
    <property type="match status" value="1"/>
</dbReference>
<dbReference type="InterPro" id="IPR050091">
    <property type="entry name" value="PKS_NRPS_Biosynth_Enz"/>
</dbReference>
<dbReference type="SMART" id="SM00822">
    <property type="entry name" value="PKS_KR"/>
    <property type="match status" value="1"/>
</dbReference>
<dbReference type="InterPro" id="IPR029058">
    <property type="entry name" value="AB_hydrolase_fold"/>
</dbReference>
<dbReference type="Pfam" id="PF21149">
    <property type="entry name" value="FAS_pseudo-KR"/>
    <property type="match status" value="1"/>
</dbReference>
<dbReference type="InterPro" id="IPR036736">
    <property type="entry name" value="ACP-like_sf"/>
</dbReference>
<dbReference type="PANTHER" id="PTHR43775:SF7">
    <property type="entry name" value="FATTY ACID SYNTHASE"/>
    <property type="match status" value="1"/>
</dbReference>
<dbReference type="CDD" id="cd08954">
    <property type="entry name" value="KR_1_FAS_SDR_x"/>
    <property type="match status" value="1"/>
</dbReference>
<dbReference type="PANTHER" id="PTHR43775">
    <property type="entry name" value="FATTY ACID SYNTHASE"/>
    <property type="match status" value="1"/>
</dbReference>
<keyword evidence="5" id="KW-0808">Transferase</keyword>
<name>A0A7R9KLQ7_9ACAR</name>
<keyword evidence="4" id="KW-0597">Phosphoprotein</keyword>
<dbReference type="SUPFAM" id="SSF50129">
    <property type="entry name" value="GroES-like"/>
    <property type="match status" value="1"/>
</dbReference>
<dbReference type="Gene3D" id="3.40.50.150">
    <property type="entry name" value="Vaccinia Virus protein VP39"/>
    <property type="match status" value="2"/>
</dbReference>
<dbReference type="SUPFAM" id="SSF51735">
    <property type="entry name" value="NAD(P)-binding Rossmann-fold domains"/>
    <property type="match status" value="2"/>
</dbReference>
<evidence type="ECO:0000313" key="13">
    <source>
        <dbReference type="EMBL" id="CAD7625372.1"/>
    </source>
</evidence>
<organism evidence="13">
    <name type="scientific">Medioppia subpectinata</name>
    <dbReference type="NCBI Taxonomy" id="1979941"/>
    <lineage>
        <taxon>Eukaryota</taxon>
        <taxon>Metazoa</taxon>
        <taxon>Ecdysozoa</taxon>
        <taxon>Arthropoda</taxon>
        <taxon>Chelicerata</taxon>
        <taxon>Arachnida</taxon>
        <taxon>Acari</taxon>
        <taxon>Acariformes</taxon>
        <taxon>Sarcoptiformes</taxon>
        <taxon>Oribatida</taxon>
        <taxon>Brachypylina</taxon>
        <taxon>Oppioidea</taxon>
        <taxon>Oppiidae</taxon>
        <taxon>Medioppia</taxon>
    </lineage>
</organism>
<evidence type="ECO:0000256" key="2">
    <source>
        <dbReference type="ARBA" id="ARBA00022450"/>
    </source>
</evidence>
<keyword evidence="8" id="KW-0560">Oxidoreductase</keyword>
<dbReference type="InterPro" id="IPR036291">
    <property type="entry name" value="NAD(P)-bd_dom_sf"/>
</dbReference>
<dbReference type="InterPro" id="IPR011032">
    <property type="entry name" value="GroES-like_sf"/>
</dbReference>